<protein>
    <submittedName>
        <fullName evidence="3">Rab-like protein</fullName>
    </submittedName>
</protein>
<dbReference type="FunFam" id="3.40.50.300:FF:001447">
    <property type="entry name" value="Ras-related protein Rab-1B"/>
    <property type="match status" value="1"/>
</dbReference>
<dbReference type="NCBIfam" id="TIGR00231">
    <property type="entry name" value="small_GTP"/>
    <property type="match status" value="1"/>
</dbReference>
<evidence type="ECO:0000313" key="3">
    <source>
        <dbReference type="EMBL" id="JAP95986.1"/>
    </source>
</evidence>
<keyword evidence="2" id="KW-0342">GTP-binding</keyword>
<keyword evidence="1" id="KW-0547">Nucleotide-binding</keyword>
<evidence type="ECO:0000256" key="2">
    <source>
        <dbReference type="ARBA" id="ARBA00023134"/>
    </source>
</evidence>
<dbReference type="InterPro" id="IPR027417">
    <property type="entry name" value="P-loop_NTPase"/>
</dbReference>
<accession>A0A146KKP5</accession>
<name>A0A146KKP5_9EUKA</name>
<dbReference type="Pfam" id="PF00071">
    <property type="entry name" value="Ras"/>
    <property type="match status" value="1"/>
</dbReference>
<dbReference type="PRINTS" id="PR00449">
    <property type="entry name" value="RASTRNSFRMNG"/>
</dbReference>
<dbReference type="EMBL" id="GDID01000620">
    <property type="protein sequence ID" value="JAP95986.1"/>
    <property type="molecule type" value="Transcribed_RNA"/>
</dbReference>
<dbReference type="PROSITE" id="PS51421">
    <property type="entry name" value="RAS"/>
    <property type="match status" value="1"/>
</dbReference>
<dbReference type="SMART" id="SM00173">
    <property type="entry name" value="RAS"/>
    <property type="match status" value="1"/>
</dbReference>
<feature type="non-terminal residue" evidence="3">
    <location>
        <position position="1"/>
    </location>
</feature>
<dbReference type="InterPro" id="IPR001806">
    <property type="entry name" value="Small_GTPase"/>
</dbReference>
<feature type="non-terminal residue" evidence="3">
    <location>
        <position position="185"/>
    </location>
</feature>
<dbReference type="SMART" id="SM00175">
    <property type="entry name" value="RAB"/>
    <property type="match status" value="1"/>
</dbReference>
<dbReference type="Gene3D" id="3.40.50.300">
    <property type="entry name" value="P-loop containing nucleotide triphosphate hydrolases"/>
    <property type="match status" value="1"/>
</dbReference>
<dbReference type="PROSITE" id="PS51419">
    <property type="entry name" value="RAB"/>
    <property type="match status" value="1"/>
</dbReference>
<dbReference type="SUPFAM" id="SSF52540">
    <property type="entry name" value="P-loop containing nucleoside triphosphate hydrolases"/>
    <property type="match status" value="1"/>
</dbReference>
<reference evidence="3" key="1">
    <citation type="submission" date="2015-07" db="EMBL/GenBank/DDBJ databases">
        <title>Adaptation to a free-living lifestyle via gene acquisitions in the diplomonad Trepomonas sp. PC1.</title>
        <authorList>
            <person name="Xu F."/>
            <person name="Jerlstrom-Hultqvist J."/>
            <person name="Kolisko M."/>
            <person name="Simpson A.G.B."/>
            <person name="Roger A.J."/>
            <person name="Svard S.G."/>
            <person name="Andersson J.O."/>
        </authorList>
    </citation>
    <scope>NUCLEOTIDE SEQUENCE</scope>
    <source>
        <strain evidence="3">PC1</strain>
    </source>
</reference>
<gene>
    <name evidence="3" type="ORF">TPC1_10833</name>
</gene>
<dbReference type="CDD" id="cd00154">
    <property type="entry name" value="Rab"/>
    <property type="match status" value="1"/>
</dbReference>
<dbReference type="InterPro" id="IPR050227">
    <property type="entry name" value="Rab"/>
</dbReference>
<evidence type="ECO:0000256" key="1">
    <source>
        <dbReference type="ARBA" id="ARBA00022741"/>
    </source>
</evidence>
<sequence>KAVLLGDAGVGKSSLAFYFDQNTSNDDIQTSISASCYNKSIIVDFNGKKVGLTLNIWDTAGQERFDAITPMYYRSASIILVVFDLSRPASLLKAEYWIGEVQKTTNAICFLLGNKCDLQNIGEALQKGLEIAERFKVAFYKVSAVSGENIEKVFAEAGQQFVGREMEGVKEEKNFINCQEMVVKR</sequence>
<dbReference type="GO" id="GO:0005525">
    <property type="term" value="F:GTP binding"/>
    <property type="evidence" value="ECO:0007669"/>
    <property type="project" value="UniProtKB-KW"/>
</dbReference>
<dbReference type="AlphaFoldDB" id="A0A146KKP5"/>
<dbReference type="GO" id="GO:0003924">
    <property type="term" value="F:GTPase activity"/>
    <property type="evidence" value="ECO:0007669"/>
    <property type="project" value="InterPro"/>
</dbReference>
<dbReference type="SMART" id="SM00174">
    <property type="entry name" value="RHO"/>
    <property type="match status" value="1"/>
</dbReference>
<proteinExistence type="predicted"/>
<dbReference type="InterPro" id="IPR005225">
    <property type="entry name" value="Small_GTP-bd"/>
</dbReference>
<dbReference type="PANTHER" id="PTHR47977">
    <property type="entry name" value="RAS-RELATED PROTEIN RAB"/>
    <property type="match status" value="1"/>
</dbReference>
<organism evidence="3">
    <name type="scientific">Trepomonas sp. PC1</name>
    <dbReference type="NCBI Taxonomy" id="1076344"/>
    <lineage>
        <taxon>Eukaryota</taxon>
        <taxon>Metamonada</taxon>
        <taxon>Diplomonadida</taxon>
        <taxon>Hexamitidae</taxon>
        <taxon>Hexamitinae</taxon>
        <taxon>Trepomonas</taxon>
    </lineage>
</organism>